<dbReference type="PANTHER" id="PTHR42800">
    <property type="entry name" value="EXOINULINASE INUD (AFU_ORTHOLOGUE AFUA_5G00480)"/>
    <property type="match status" value="1"/>
</dbReference>
<keyword evidence="2 6" id="KW-0378">Hydrolase</keyword>
<evidence type="ECO:0000259" key="5">
    <source>
        <dbReference type="Pfam" id="PF00251"/>
    </source>
</evidence>
<feature type="signal peptide" evidence="4">
    <location>
        <begin position="1"/>
        <end position="21"/>
    </location>
</feature>
<organism evidence="6 7">
    <name type="scientific">Vagococcus entomophilus</name>
    <dbReference type="NCBI Taxonomy" id="1160095"/>
    <lineage>
        <taxon>Bacteria</taxon>
        <taxon>Bacillati</taxon>
        <taxon>Bacillota</taxon>
        <taxon>Bacilli</taxon>
        <taxon>Lactobacillales</taxon>
        <taxon>Enterococcaceae</taxon>
        <taxon>Vagococcus</taxon>
    </lineage>
</organism>
<keyword evidence="7" id="KW-1185">Reference proteome</keyword>
<dbReference type="GO" id="GO:0005737">
    <property type="term" value="C:cytoplasm"/>
    <property type="evidence" value="ECO:0007669"/>
    <property type="project" value="TreeGrafter"/>
</dbReference>
<sequence>MVKKLVLGLCMSILGMLTVNATAVKAEVVGDYAQAYHLNPKNGFMNDIQSVFYNEQTKEYNLYYLHNKDYATGGNGTEWEHVSTKDFVTYKNLGTAIPKYQTSTGDIASGTLYRDYDNRLGFGANALISYVTSYGDGQQTQNIWYSLDNGNTFKPYANNPIMKPMTKDADFRDPYVFRLGDTFYMYLAEGNKIGVYESKDGINFSYKDGIYSQIDQLGLLECPNLFELTTTDTGEKKWVLLVGGNGYKRNETTGTYYVVGSLKDGVFQPETQARRIDSGSDFYGAKFMQQNDSQLLGLAWLGSWDYNNKVNSTNGSLGSMSMARTISFTSENNYTLKTSAFQTGNLFKKTVLNRTVSTKQAKGDSEGYKTVLATTLNQKGFALDLAANATDATLPSHIHVEVKNDDSYFKLDFDTTNGYYMITRNGQHVTDVDDANAIYTAAHVAKVDTNSTTQFNAKLFVDGGSIELYFPNSGNTYSLAKFSTSVKNQVSIKMNGDAKVSYKLSR</sequence>
<proteinExistence type="inferred from homology"/>
<dbReference type="SMART" id="SM00640">
    <property type="entry name" value="Glyco_32"/>
    <property type="match status" value="1"/>
</dbReference>
<dbReference type="InterPro" id="IPR001362">
    <property type="entry name" value="Glyco_hydro_32"/>
</dbReference>
<evidence type="ECO:0000256" key="1">
    <source>
        <dbReference type="ARBA" id="ARBA00009902"/>
    </source>
</evidence>
<dbReference type="InterPro" id="IPR023296">
    <property type="entry name" value="Glyco_hydro_beta-prop_sf"/>
</dbReference>
<feature type="domain" description="Glycosyl hydrolase family 32 N-terminal" evidence="5">
    <location>
        <begin position="37"/>
        <end position="331"/>
    </location>
</feature>
<keyword evidence="4" id="KW-0732">Signal</keyword>
<dbReference type="Pfam" id="PF00251">
    <property type="entry name" value="Glyco_hydro_32N"/>
    <property type="match status" value="1"/>
</dbReference>
<evidence type="ECO:0000256" key="2">
    <source>
        <dbReference type="ARBA" id="ARBA00022801"/>
    </source>
</evidence>
<evidence type="ECO:0000313" key="7">
    <source>
        <dbReference type="Proteomes" id="UP000288669"/>
    </source>
</evidence>
<evidence type="ECO:0000313" key="6">
    <source>
        <dbReference type="EMBL" id="RSU08803.1"/>
    </source>
</evidence>
<reference evidence="6 7" key="1">
    <citation type="submission" date="2017-05" db="EMBL/GenBank/DDBJ databases">
        <title>Vagococcus spp. assemblies.</title>
        <authorList>
            <person name="Gulvik C.A."/>
        </authorList>
    </citation>
    <scope>NUCLEOTIDE SEQUENCE [LARGE SCALE GENOMIC DNA]</scope>
    <source>
        <strain evidence="6 7">DSM 24756</strain>
    </source>
</reference>
<accession>A0A430ALJ9</accession>
<feature type="chain" id="PRO_5038354877" evidence="4">
    <location>
        <begin position="22"/>
        <end position="506"/>
    </location>
</feature>
<dbReference type="CDD" id="cd18622">
    <property type="entry name" value="GH32_Inu-like"/>
    <property type="match status" value="1"/>
</dbReference>
<dbReference type="GO" id="GO:0004575">
    <property type="term" value="F:sucrose alpha-glucosidase activity"/>
    <property type="evidence" value="ECO:0007669"/>
    <property type="project" value="TreeGrafter"/>
</dbReference>
<dbReference type="InterPro" id="IPR013148">
    <property type="entry name" value="Glyco_hydro_32_N"/>
</dbReference>
<protein>
    <submittedName>
        <fullName evidence="6">Fructan hydrolase</fullName>
    </submittedName>
</protein>
<keyword evidence="3" id="KW-0326">Glycosidase</keyword>
<dbReference type="PANTHER" id="PTHR42800:SF1">
    <property type="entry name" value="EXOINULINASE INUD (AFU_ORTHOLOGUE AFUA_5G00480)"/>
    <property type="match status" value="1"/>
</dbReference>
<dbReference type="AlphaFoldDB" id="A0A430ALJ9"/>
<evidence type="ECO:0000256" key="3">
    <source>
        <dbReference type="ARBA" id="ARBA00023295"/>
    </source>
</evidence>
<name>A0A430ALJ9_9ENTE</name>
<dbReference type="Gene3D" id="2.115.10.20">
    <property type="entry name" value="Glycosyl hydrolase domain, family 43"/>
    <property type="match status" value="1"/>
</dbReference>
<dbReference type="EMBL" id="NGJZ01000001">
    <property type="protein sequence ID" value="RSU08803.1"/>
    <property type="molecule type" value="Genomic_DNA"/>
</dbReference>
<comment type="similarity">
    <text evidence="1">Belongs to the glycosyl hydrolase 32 family.</text>
</comment>
<evidence type="ECO:0000256" key="4">
    <source>
        <dbReference type="SAM" id="SignalP"/>
    </source>
</evidence>
<dbReference type="Proteomes" id="UP000288669">
    <property type="component" value="Unassembled WGS sequence"/>
</dbReference>
<dbReference type="GO" id="GO:0005987">
    <property type="term" value="P:sucrose catabolic process"/>
    <property type="evidence" value="ECO:0007669"/>
    <property type="project" value="TreeGrafter"/>
</dbReference>
<dbReference type="OrthoDB" id="9759709at2"/>
<gene>
    <name evidence="6" type="ORF">CBF30_03605</name>
</gene>
<comment type="caution">
    <text evidence="6">The sequence shown here is derived from an EMBL/GenBank/DDBJ whole genome shotgun (WGS) entry which is preliminary data.</text>
</comment>
<dbReference type="SUPFAM" id="SSF75005">
    <property type="entry name" value="Arabinanase/levansucrase/invertase"/>
    <property type="match status" value="1"/>
</dbReference>